<comment type="caution">
    <text evidence="2">The sequence shown here is derived from an EMBL/GenBank/DDBJ whole genome shotgun (WGS) entry which is preliminary data.</text>
</comment>
<keyword evidence="1" id="KW-1133">Transmembrane helix</keyword>
<evidence type="ECO:0000256" key="1">
    <source>
        <dbReference type="SAM" id="Phobius"/>
    </source>
</evidence>
<dbReference type="RefSeq" id="WP_280115210.1">
    <property type="nucleotide sequence ID" value="NZ_BAAAEA010000001.1"/>
</dbReference>
<sequence>MMQDPMSKDVFTAQRPSPWPVVGGMFAVAGLIATLVVTFSS</sequence>
<proteinExistence type="predicted"/>
<organism evidence="2 3">
    <name type="scientific">Roseibium denhamense</name>
    <dbReference type="NCBI Taxonomy" id="76305"/>
    <lineage>
        <taxon>Bacteria</taxon>
        <taxon>Pseudomonadati</taxon>
        <taxon>Pseudomonadota</taxon>
        <taxon>Alphaproteobacteria</taxon>
        <taxon>Hyphomicrobiales</taxon>
        <taxon>Stappiaceae</taxon>
        <taxon>Roseibium</taxon>
    </lineage>
</organism>
<evidence type="ECO:0000313" key="3">
    <source>
        <dbReference type="Proteomes" id="UP001157914"/>
    </source>
</evidence>
<dbReference type="EMBL" id="FXTT01000001">
    <property type="protein sequence ID" value="SMP07574.1"/>
    <property type="molecule type" value="Genomic_DNA"/>
</dbReference>
<accession>A0ABY1NEA6</accession>
<protein>
    <recommendedName>
        <fullName evidence="4">Cytochrome c oxidase subunit 3</fullName>
    </recommendedName>
</protein>
<dbReference type="Proteomes" id="UP001157914">
    <property type="component" value="Unassembled WGS sequence"/>
</dbReference>
<keyword evidence="3" id="KW-1185">Reference proteome</keyword>
<gene>
    <name evidence="2" type="ORF">SAMN06265374_0873</name>
</gene>
<evidence type="ECO:0000313" key="2">
    <source>
        <dbReference type="EMBL" id="SMP07574.1"/>
    </source>
</evidence>
<reference evidence="2 3" key="1">
    <citation type="submission" date="2017-05" db="EMBL/GenBank/DDBJ databases">
        <authorList>
            <person name="Varghese N."/>
            <person name="Submissions S."/>
        </authorList>
    </citation>
    <scope>NUCLEOTIDE SEQUENCE [LARGE SCALE GENOMIC DNA]</scope>
    <source>
        <strain evidence="2 3">DSM 15949</strain>
    </source>
</reference>
<keyword evidence="1" id="KW-0472">Membrane</keyword>
<evidence type="ECO:0008006" key="4">
    <source>
        <dbReference type="Google" id="ProtNLM"/>
    </source>
</evidence>
<keyword evidence="1" id="KW-0812">Transmembrane</keyword>
<name>A0ABY1NEA6_9HYPH</name>
<feature type="transmembrane region" description="Helical" evidence="1">
    <location>
        <begin position="20"/>
        <end position="39"/>
    </location>
</feature>